<name>A0A271LJ44_9HYPH</name>
<keyword evidence="2" id="KW-1185">Reference proteome</keyword>
<comment type="caution">
    <text evidence="1">The sequence shown here is derived from an EMBL/GenBank/DDBJ whole genome shotgun (WGS) entry which is preliminary data.</text>
</comment>
<evidence type="ECO:0000313" key="2">
    <source>
        <dbReference type="Proteomes" id="UP000216442"/>
    </source>
</evidence>
<dbReference type="OrthoDB" id="8071819at2"/>
<proteinExistence type="predicted"/>
<gene>
    <name evidence="1" type="ORF">CIT26_19425</name>
</gene>
<reference evidence="1 2" key="1">
    <citation type="submission" date="2017-08" db="EMBL/GenBank/DDBJ databases">
        <title>Mesorhizobium wenxinae sp. nov., a novel rhizobial species isolated from root nodules of chickpea (Cicer arietinum L.).</title>
        <authorList>
            <person name="Zhang J."/>
        </authorList>
    </citation>
    <scope>NUCLEOTIDE SEQUENCE [LARGE SCALE GENOMIC DNA]</scope>
    <source>
        <strain evidence="1 2">SDW018</strain>
    </source>
</reference>
<organism evidence="1 2">
    <name type="scientific">Mesorhizobium temperatum</name>
    <dbReference type="NCBI Taxonomy" id="241416"/>
    <lineage>
        <taxon>Bacteria</taxon>
        <taxon>Pseudomonadati</taxon>
        <taxon>Pseudomonadota</taxon>
        <taxon>Alphaproteobacteria</taxon>
        <taxon>Hyphomicrobiales</taxon>
        <taxon>Phyllobacteriaceae</taxon>
        <taxon>Mesorhizobium</taxon>
    </lineage>
</organism>
<dbReference type="RefSeq" id="WP_095494079.1">
    <property type="nucleotide sequence ID" value="NZ_NPKJ01000053.1"/>
</dbReference>
<evidence type="ECO:0000313" key="1">
    <source>
        <dbReference type="EMBL" id="PAQ08133.1"/>
    </source>
</evidence>
<sequence>MALPVVLDTCGLCGTIGHTTREHVVPKCLYPASKSKSRFQRITIAACEACNNGTADEDTHLRNVLLVAGDANDAVREIWESSFQPRMSGGDGRRRAKQLFDIMRPAPDAGANRHRIYPAEDPRIVKSIRKVIRGLSRHYGLHYPVSDGRVFADVLRQPVPLYLLDDMQQASAEPDILTYRYQIVTDTPGLLSAWLLTFYERTTFVGLVYADEESNPTTTGPSL</sequence>
<evidence type="ECO:0008006" key="3">
    <source>
        <dbReference type="Google" id="ProtNLM"/>
    </source>
</evidence>
<accession>A0A271LJ44</accession>
<protein>
    <recommendedName>
        <fullName evidence="3">HNH endonuclease 5 domain-containing protein</fullName>
    </recommendedName>
</protein>
<dbReference type="EMBL" id="NPKJ01000053">
    <property type="protein sequence ID" value="PAQ08133.1"/>
    <property type="molecule type" value="Genomic_DNA"/>
</dbReference>
<dbReference type="AlphaFoldDB" id="A0A271LJ44"/>
<dbReference type="Proteomes" id="UP000216442">
    <property type="component" value="Unassembled WGS sequence"/>
</dbReference>